<dbReference type="Proteomes" id="UP000235728">
    <property type="component" value="Unassembled WGS sequence"/>
</dbReference>
<evidence type="ECO:0000313" key="2">
    <source>
        <dbReference type="Proteomes" id="UP000235728"/>
    </source>
</evidence>
<dbReference type="Pfam" id="PF11913">
    <property type="entry name" value="DUF3431"/>
    <property type="match status" value="1"/>
</dbReference>
<evidence type="ECO:0000313" key="1">
    <source>
        <dbReference type="EMBL" id="PMB65636.1"/>
    </source>
</evidence>
<dbReference type="EMBL" id="MRVG01000010">
    <property type="protein sequence ID" value="PMB65636.1"/>
    <property type="molecule type" value="Genomic_DNA"/>
</dbReference>
<dbReference type="AlphaFoldDB" id="A0A2N6NEH6"/>
<dbReference type="InterPro" id="IPR021838">
    <property type="entry name" value="DUF3431"/>
</dbReference>
<reference evidence="1 2" key="1">
    <citation type="journal article" date="2016" name="Appl. Microbiol. Biotechnol.">
        <title>Characterization of T-DNA insertion mutants with decreased virulence in the entomopathogenic fungus Beauveria bassiana JEF-007.</title>
        <authorList>
            <person name="Kim S."/>
            <person name="Lee S.J."/>
            <person name="Nai Y.S."/>
            <person name="Yu J.S."/>
            <person name="Lee M.R."/>
            <person name="Yang Y.T."/>
            <person name="Kim J.S."/>
        </authorList>
    </citation>
    <scope>NUCLEOTIDE SEQUENCE [LARGE SCALE GENOMIC DNA]</scope>
    <source>
        <strain evidence="1 2">JEF-007</strain>
    </source>
</reference>
<protein>
    <submittedName>
        <fullName evidence="1">Uncharacterized protein</fullName>
    </submittedName>
</protein>
<gene>
    <name evidence="1" type="ORF">BM221_008997</name>
</gene>
<sequence length="89" mass="9826">MASREAAAHLVGIRGKLAALLLRDEDIVWLGSNLRGWLKTIYIIDDTETSSPVPRNKDREAMVYLAIVDLKALFIFLPSGSDLIPDSAM</sequence>
<comment type="caution">
    <text evidence="1">The sequence shown here is derived from an EMBL/GenBank/DDBJ whole genome shotgun (WGS) entry which is preliminary data.</text>
</comment>
<proteinExistence type="predicted"/>
<accession>A0A2N6NEH6</accession>
<organism evidence="1 2">
    <name type="scientific">Beauveria bassiana</name>
    <name type="common">White muscardine disease fungus</name>
    <name type="synonym">Tritirachium shiotae</name>
    <dbReference type="NCBI Taxonomy" id="176275"/>
    <lineage>
        <taxon>Eukaryota</taxon>
        <taxon>Fungi</taxon>
        <taxon>Dikarya</taxon>
        <taxon>Ascomycota</taxon>
        <taxon>Pezizomycotina</taxon>
        <taxon>Sordariomycetes</taxon>
        <taxon>Hypocreomycetidae</taxon>
        <taxon>Hypocreales</taxon>
        <taxon>Cordycipitaceae</taxon>
        <taxon>Beauveria</taxon>
    </lineage>
</organism>
<name>A0A2N6NEH6_BEABA</name>